<accession>A0ABU9VSL7</accession>
<dbReference type="SUPFAM" id="SSF160246">
    <property type="entry name" value="EspE N-terminal domain-like"/>
    <property type="match status" value="1"/>
</dbReference>
<sequence>MLNLYFGSYLLQQRLIDPETLRKLLKVQRETHLRLGVLAMQEGLMTAEQVKEINDIQRRVDALFGEVAVQKGYLTQETVDSLLQIQKRSTARLTQLLLDHQLFTFDELEAILKGFREYNQLSAEEEAALERGNVEGLLAPYMVLQCQLAGVTETEALTAYGSLFLRNMIRFIDPETVLDIESQQLPTGETVAVKQVFSMGINMQTALVMKEGVYQKMAEKHARMPVSESVELMDASVLEFLNLHNGLYSIWLSDHEIRPFLEPPLKWTAQPDVSGDEWIKVPLQTAFGQVMLLLKVEATH</sequence>
<comment type="caution">
    <text evidence="1">The sequence shown here is derived from an EMBL/GenBank/DDBJ whole genome shotgun (WGS) entry which is preliminary data.</text>
</comment>
<dbReference type="Proteomes" id="UP001407405">
    <property type="component" value="Unassembled WGS sequence"/>
</dbReference>
<evidence type="ECO:0008006" key="3">
    <source>
        <dbReference type="Google" id="ProtNLM"/>
    </source>
</evidence>
<dbReference type="EMBL" id="JBCITM010000004">
    <property type="protein sequence ID" value="MEN1759998.1"/>
    <property type="molecule type" value="Genomic_DNA"/>
</dbReference>
<evidence type="ECO:0000313" key="1">
    <source>
        <dbReference type="EMBL" id="MEN1759998.1"/>
    </source>
</evidence>
<proteinExistence type="predicted"/>
<protein>
    <recommendedName>
        <fullName evidence="3">Chemotaxis protein CheX</fullName>
    </recommendedName>
</protein>
<keyword evidence="2" id="KW-1185">Reference proteome</keyword>
<reference evidence="1 2" key="1">
    <citation type="submission" date="2024-04" db="EMBL/GenBank/DDBJ databases">
        <title>Genome sequencing and metabolic network reconstruction of aminoacids and betaine degradation by Anoxynatronum sibiricum.</title>
        <authorList>
            <person name="Detkova E.N."/>
            <person name="Boltjanskaja Y.V."/>
            <person name="Mardanov A.V."/>
            <person name="Kevbrin V."/>
        </authorList>
    </citation>
    <scope>NUCLEOTIDE SEQUENCE [LARGE SCALE GENOMIC DNA]</scope>
    <source>
        <strain evidence="1 2">Z-7981</strain>
    </source>
</reference>
<organism evidence="1 2">
    <name type="scientific">Anoxynatronum sibiricum</name>
    <dbReference type="NCBI Taxonomy" id="210623"/>
    <lineage>
        <taxon>Bacteria</taxon>
        <taxon>Bacillati</taxon>
        <taxon>Bacillota</taxon>
        <taxon>Clostridia</taxon>
        <taxon>Eubacteriales</taxon>
        <taxon>Clostridiaceae</taxon>
        <taxon>Anoxynatronum</taxon>
    </lineage>
</organism>
<dbReference type="RefSeq" id="WP_343185322.1">
    <property type="nucleotide sequence ID" value="NZ_JBCITM010000004.1"/>
</dbReference>
<name>A0ABU9VSL7_9CLOT</name>
<dbReference type="InterPro" id="IPR037257">
    <property type="entry name" value="T2SS_E_N_sf"/>
</dbReference>
<gene>
    <name evidence="1" type="ORF">AAIG11_05920</name>
</gene>
<evidence type="ECO:0000313" key="2">
    <source>
        <dbReference type="Proteomes" id="UP001407405"/>
    </source>
</evidence>